<dbReference type="AlphaFoldDB" id="A0A8J7UUE0"/>
<accession>A0A8J7UUE0</accession>
<sequence length="69" mass="8084">MTNIIYSILWFLGGVCAAHFLFEWLYSFHTENEVFLSAPRFGIYVLISIVFAFFKASPRMQEKDELLNT</sequence>
<comment type="caution">
    <text evidence="2">The sequence shown here is derived from an EMBL/GenBank/DDBJ whole genome shotgun (WGS) entry which is preliminary data.</text>
</comment>
<gene>
    <name evidence="2" type="ORF">NATSA_01805</name>
</gene>
<feature type="transmembrane region" description="Helical" evidence="1">
    <location>
        <begin position="7"/>
        <end position="28"/>
    </location>
</feature>
<proteinExistence type="predicted"/>
<evidence type="ECO:0000313" key="3">
    <source>
        <dbReference type="Proteomes" id="UP000673975"/>
    </source>
</evidence>
<protein>
    <submittedName>
        <fullName evidence="2">Uncharacterized protein</fullName>
    </submittedName>
</protein>
<keyword evidence="1" id="KW-1133">Transmembrane helix</keyword>
<keyword evidence="1" id="KW-0812">Transmembrane</keyword>
<feature type="transmembrane region" description="Helical" evidence="1">
    <location>
        <begin position="34"/>
        <end position="54"/>
    </location>
</feature>
<keyword evidence="3" id="KW-1185">Reference proteome</keyword>
<organism evidence="2 3">
    <name type="scientific">Natronogracilivirga saccharolytica</name>
    <dbReference type="NCBI Taxonomy" id="2812953"/>
    <lineage>
        <taxon>Bacteria</taxon>
        <taxon>Pseudomonadati</taxon>
        <taxon>Balneolota</taxon>
        <taxon>Balneolia</taxon>
        <taxon>Balneolales</taxon>
        <taxon>Cyclonatronaceae</taxon>
        <taxon>Natronogracilivirga</taxon>
    </lineage>
</organism>
<name>A0A8J7UUE0_9BACT</name>
<dbReference type="RefSeq" id="WP_210509839.1">
    <property type="nucleotide sequence ID" value="NZ_JAFIDN010000001.1"/>
</dbReference>
<evidence type="ECO:0000256" key="1">
    <source>
        <dbReference type="SAM" id="Phobius"/>
    </source>
</evidence>
<dbReference type="Proteomes" id="UP000673975">
    <property type="component" value="Unassembled WGS sequence"/>
</dbReference>
<reference evidence="2" key="1">
    <citation type="submission" date="2021-02" db="EMBL/GenBank/DDBJ databases">
        <title>Natronogracilivirga saccharolytica gen. nov. sp. nov. a new anaerobic, haloalkiliphilic carbohydrate-fermenting bacterium from soda lake and proposing of Cyclonatronumiaceae fam. nov. in the phylum Balneolaeota.</title>
        <authorList>
            <person name="Zhilina T.N."/>
            <person name="Sorokin D.Y."/>
            <person name="Zavarzina D.G."/>
            <person name="Toshchakov S.V."/>
            <person name="Kublanov I.V."/>
        </authorList>
    </citation>
    <scope>NUCLEOTIDE SEQUENCE</scope>
    <source>
        <strain evidence="2">Z-1702</strain>
    </source>
</reference>
<evidence type="ECO:0000313" key="2">
    <source>
        <dbReference type="EMBL" id="MBP3191387.1"/>
    </source>
</evidence>
<dbReference type="EMBL" id="JAFIDN010000001">
    <property type="protein sequence ID" value="MBP3191387.1"/>
    <property type="molecule type" value="Genomic_DNA"/>
</dbReference>
<keyword evidence="1" id="KW-0472">Membrane</keyword>